<comment type="caution">
    <text evidence="2">The sequence shown here is derived from an EMBL/GenBank/DDBJ whole genome shotgun (WGS) entry which is preliminary data.</text>
</comment>
<evidence type="ECO:0000313" key="2">
    <source>
        <dbReference type="EMBL" id="KAL1526608.1"/>
    </source>
</evidence>
<proteinExistence type="predicted"/>
<sequence>MPRSTSSAPASTRNSNSTQPSAASASPSSCGSPSSTTSAPSSHQTCTTPTVSLSRSDTDPSALHPITPPVPWWAVARDINANTLWRMHHDVLLATHASKPLTRACAEHLVSFVNLLSDHLSTTIYPQCSVDVECSAADGKTCWPLVRKGGPCTRAVAQTIGSAPLGVMTSWQIRRYAAGSDVNVLLLSPEPLWALERLAAALVTDPTIASCSIRASKQRGVYLHARMLTGMHVGVTVATNEESFDAQIEERDWLSKAFSERPGLRPVLIVVKNLLSSLKVEDSVCSDDPHMLYDRVLSFHNALSALFLDPHGMHGYGFQLLLLLSYLIEFNSPRANTTSAFKSVHASYTGTLLDERALRGLREKACLISPHDTLHSLPCDPNAISILCSIGHATQRLLEKLVSEAVKEIIFIDSLCRLPTCTNPADRFTPLLRKRFPEVVLPKHLGKSIYWMGISHKAQFPQSIERCAPKLRLQLEWFPCNNSPFFTKEPGHVLAVDAAAALDAWINAPRDHTPSFDAAAAEAWLLDRQLAEAWGAWRMLPRLLCVISNVRRPCRRWEASIPASTMRQSPPKR</sequence>
<feature type="region of interest" description="Disordered" evidence="1">
    <location>
        <begin position="1"/>
        <end position="67"/>
    </location>
</feature>
<name>A0AB34JWS5_PRYPA</name>
<organism evidence="2 3">
    <name type="scientific">Prymnesium parvum</name>
    <name type="common">Toxic golden alga</name>
    <dbReference type="NCBI Taxonomy" id="97485"/>
    <lineage>
        <taxon>Eukaryota</taxon>
        <taxon>Haptista</taxon>
        <taxon>Haptophyta</taxon>
        <taxon>Prymnesiophyceae</taxon>
        <taxon>Prymnesiales</taxon>
        <taxon>Prymnesiaceae</taxon>
        <taxon>Prymnesium</taxon>
    </lineage>
</organism>
<keyword evidence="3" id="KW-1185">Reference proteome</keyword>
<feature type="compositionally biased region" description="Low complexity" evidence="1">
    <location>
        <begin position="15"/>
        <end position="42"/>
    </location>
</feature>
<evidence type="ECO:0000313" key="3">
    <source>
        <dbReference type="Proteomes" id="UP001515480"/>
    </source>
</evidence>
<evidence type="ECO:0000256" key="1">
    <source>
        <dbReference type="SAM" id="MobiDB-lite"/>
    </source>
</evidence>
<dbReference type="Proteomes" id="UP001515480">
    <property type="component" value="Unassembled WGS sequence"/>
</dbReference>
<dbReference type="EMBL" id="JBGBPQ010000003">
    <property type="protein sequence ID" value="KAL1526608.1"/>
    <property type="molecule type" value="Genomic_DNA"/>
</dbReference>
<protein>
    <submittedName>
        <fullName evidence="2">Uncharacterized protein</fullName>
    </submittedName>
</protein>
<gene>
    <name evidence="2" type="ORF">AB1Y20_015313</name>
</gene>
<reference evidence="2 3" key="1">
    <citation type="journal article" date="2024" name="Science">
        <title>Giant polyketide synthase enzymes in the biosynthesis of giant marine polyether toxins.</title>
        <authorList>
            <person name="Fallon T.R."/>
            <person name="Shende V.V."/>
            <person name="Wierzbicki I.H."/>
            <person name="Pendleton A.L."/>
            <person name="Watervoot N.F."/>
            <person name="Auber R.P."/>
            <person name="Gonzalez D.J."/>
            <person name="Wisecaver J.H."/>
            <person name="Moore B.S."/>
        </authorList>
    </citation>
    <scope>NUCLEOTIDE SEQUENCE [LARGE SCALE GENOMIC DNA]</scope>
    <source>
        <strain evidence="2 3">12B1</strain>
    </source>
</reference>
<accession>A0AB34JWS5</accession>
<dbReference type="AlphaFoldDB" id="A0AB34JWS5"/>
<feature type="compositionally biased region" description="Polar residues" evidence="1">
    <location>
        <begin position="1"/>
        <end position="14"/>
    </location>
</feature>
<feature type="compositionally biased region" description="Polar residues" evidence="1">
    <location>
        <begin position="43"/>
        <end position="55"/>
    </location>
</feature>